<reference evidence="3" key="1">
    <citation type="submission" date="2016-06" db="EMBL/GenBank/DDBJ databases">
        <authorList>
            <person name="Varghese N."/>
        </authorList>
    </citation>
    <scope>NUCLEOTIDE SEQUENCE [LARGE SCALE GENOMIC DNA]</scope>
    <source>
        <strain evidence="3">DSM 43171</strain>
    </source>
</reference>
<dbReference type="PANTHER" id="PTHR21310:SF42">
    <property type="entry name" value="BIFUNCTIONAL AAC_APH"/>
    <property type="match status" value="1"/>
</dbReference>
<evidence type="ECO:0000313" key="2">
    <source>
        <dbReference type="EMBL" id="SCG55260.1"/>
    </source>
</evidence>
<dbReference type="Gene3D" id="3.30.200.20">
    <property type="entry name" value="Phosphorylase Kinase, domain 1"/>
    <property type="match status" value="1"/>
</dbReference>
<sequence length="298" mass="32564">MEGMSTAGPDIHETLVARLISDQFPQWAALPIVAVSPQGWDNRTFRLGDELTVRLPSAEGYAHQIFKESRWLPFLATHLPVAVPMPIELGRPALGYPFAWSVNRWLDGEVLSRAPVADMAALATDLASFLVDLRAVPAEDDAPRPGPDTAHRGGSFAHYALEARTVLRSLGVESAVTDRVIDEALASQWAGRPVWFHGDVSVDNILVADGRLAGVLDFGCSGVGDPACDLVIAFTYFTDDTRPVFRQTVGLDDETWRRARGWALWKAAITLVDPNSPRARRTEQMQALAAVLRDLSGE</sequence>
<name>A0A1C5IA35_9ACTN</name>
<dbReference type="Gene3D" id="3.90.1200.10">
    <property type="match status" value="1"/>
</dbReference>
<dbReference type="AlphaFoldDB" id="A0A1C5IA35"/>
<organism evidence="2 3">
    <name type="scientific">Micromonospora halophytica</name>
    <dbReference type="NCBI Taxonomy" id="47864"/>
    <lineage>
        <taxon>Bacteria</taxon>
        <taxon>Bacillati</taxon>
        <taxon>Actinomycetota</taxon>
        <taxon>Actinomycetes</taxon>
        <taxon>Micromonosporales</taxon>
        <taxon>Micromonosporaceae</taxon>
        <taxon>Micromonospora</taxon>
    </lineage>
</organism>
<dbReference type="GO" id="GO:0016301">
    <property type="term" value="F:kinase activity"/>
    <property type="evidence" value="ECO:0007669"/>
    <property type="project" value="UniProtKB-KW"/>
</dbReference>
<dbReference type="SUPFAM" id="SSF56112">
    <property type="entry name" value="Protein kinase-like (PK-like)"/>
    <property type="match status" value="1"/>
</dbReference>
<dbReference type="CDD" id="cd05155">
    <property type="entry name" value="APH_ChoK_like_1"/>
    <property type="match status" value="1"/>
</dbReference>
<keyword evidence="3" id="KW-1185">Reference proteome</keyword>
<dbReference type="PANTHER" id="PTHR21310">
    <property type="entry name" value="AMINOGLYCOSIDE PHOSPHOTRANSFERASE-RELATED-RELATED"/>
    <property type="match status" value="1"/>
</dbReference>
<dbReference type="EMBL" id="FMDN01000009">
    <property type="protein sequence ID" value="SCG55260.1"/>
    <property type="molecule type" value="Genomic_DNA"/>
</dbReference>
<keyword evidence="2" id="KW-0418">Kinase</keyword>
<feature type="domain" description="Aminoglycoside phosphotransferase" evidence="1">
    <location>
        <begin position="37"/>
        <end position="262"/>
    </location>
</feature>
<dbReference type="Pfam" id="PF01636">
    <property type="entry name" value="APH"/>
    <property type="match status" value="1"/>
</dbReference>
<evidence type="ECO:0000313" key="3">
    <source>
        <dbReference type="Proteomes" id="UP000199408"/>
    </source>
</evidence>
<protein>
    <submittedName>
        <fullName evidence="2">Predicted kinase, aminoglycoside phosphotransferase (APT) family</fullName>
    </submittedName>
</protein>
<dbReference type="InterPro" id="IPR011009">
    <property type="entry name" value="Kinase-like_dom_sf"/>
</dbReference>
<keyword evidence="2" id="KW-0808">Transferase</keyword>
<dbReference type="InterPro" id="IPR051678">
    <property type="entry name" value="AGP_Transferase"/>
</dbReference>
<gene>
    <name evidence="2" type="ORF">GA0070560_109126</name>
</gene>
<dbReference type="Proteomes" id="UP000199408">
    <property type="component" value="Unassembled WGS sequence"/>
</dbReference>
<evidence type="ECO:0000259" key="1">
    <source>
        <dbReference type="Pfam" id="PF01636"/>
    </source>
</evidence>
<dbReference type="InterPro" id="IPR002575">
    <property type="entry name" value="Aminoglycoside_PTrfase"/>
</dbReference>
<proteinExistence type="predicted"/>
<accession>A0A1C5IA35</accession>
<dbReference type="STRING" id="47864.GA0070560_109126"/>
<dbReference type="OrthoDB" id="9797603at2"/>
<dbReference type="RefSeq" id="WP_091296861.1">
    <property type="nucleotide sequence ID" value="NZ_FMDN01000009.1"/>
</dbReference>